<sequence length="282" mass="32363">MPTLQISNFKNKIVHTFIKLFILLAIYSLLTINYSLAQSPVPLTALDKAQNDYTFQFTKYREAQNKYINARSSYLTFQTATAKNNAYLATSDYLLKIDDLYHAYLFLVNENGNSLGWQNSDISKDHINQIIDEEIAFFDNHRKKVKDAKTLEQLPDLATDLRSHRDKEFNLKINKILATFEVIEAQSAIADFNKLARDLDKIITSKIEKDQNQSILANWISEITNIKAKTQNYLTKAKELLEKTKEQTASGDELKDISSFAQLAKNELLRSKPLFKEVIGIL</sequence>
<dbReference type="Proteomes" id="UP000034493">
    <property type="component" value="Unassembled WGS sequence"/>
</dbReference>
<organism evidence="1 2">
    <name type="scientific">Candidatus Curtissbacteria bacterium GW2011_GWA2_41_24</name>
    <dbReference type="NCBI Taxonomy" id="1618411"/>
    <lineage>
        <taxon>Bacteria</taxon>
        <taxon>Candidatus Curtissiibacteriota</taxon>
    </lineage>
</organism>
<dbReference type="AlphaFoldDB" id="A0A0G0YSC7"/>
<protein>
    <submittedName>
        <fullName evidence="1">Uncharacterized protein</fullName>
    </submittedName>
</protein>
<name>A0A0G0YSC7_9BACT</name>
<proteinExistence type="predicted"/>
<dbReference type="EMBL" id="LCBC01000021">
    <property type="protein sequence ID" value="KKS03273.1"/>
    <property type="molecule type" value="Genomic_DNA"/>
</dbReference>
<evidence type="ECO:0000313" key="2">
    <source>
        <dbReference type="Proteomes" id="UP000034493"/>
    </source>
</evidence>
<accession>A0A0G0YSC7</accession>
<reference evidence="1 2" key="1">
    <citation type="journal article" date="2015" name="Nature">
        <title>rRNA introns, odd ribosomes, and small enigmatic genomes across a large radiation of phyla.</title>
        <authorList>
            <person name="Brown C.T."/>
            <person name="Hug L.A."/>
            <person name="Thomas B.C."/>
            <person name="Sharon I."/>
            <person name="Castelle C.J."/>
            <person name="Singh A."/>
            <person name="Wilkins M.J."/>
            <person name="Williams K.H."/>
            <person name="Banfield J.F."/>
        </authorList>
    </citation>
    <scope>NUCLEOTIDE SEQUENCE [LARGE SCALE GENOMIC DNA]</scope>
</reference>
<evidence type="ECO:0000313" key="1">
    <source>
        <dbReference type="EMBL" id="KKS03273.1"/>
    </source>
</evidence>
<comment type="caution">
    <text evidence="1">The sequence shown here is derived from an EMBL/GenBank/DDBJ whole genome shotgun (WGS) entry which is preliminary data.</text>
</comment>
<gene>
    <name evidence="1" type="ORF">UU56_C0021G0021</name>
</gene>